<evidence type="ECO:0000313" key="17">
    <source>
        <dbReference type="EMBL" id="SNS61037.1"/>
    </source>
</evidence>
<keyword evidence="7 14" id="KW-0812">Transmembrane</keyword>
<dbReference type="SUPFAM" id="SSF158472">
    <property type="entry name" value="HAMP domain-like"/>
    <property type="match status" value="1"/>
</dbReference>
<dbReference type="FunFam" id="1.10.287.130:FF:000008">
    <property type="entry name" value="Two-component sensor histidine kinase"/>
    <property type="match status" value="1"/>
</dbReference>
<evidence type="ECO:0000259" key="15">
    <source>
        <dbReference type="PROSITE" id="PS50109"/>
    </source>
</evidence>
<dbReference type="OrthoDB" id="9762826at2"/>
<evidence type="ECO:0000256" key="11">
    <source>
        <dbReference type="ARBA" id="ARBA00022989"/>
    </source>
</evidence>
<keyword evidence="5" id="KW-0597">Phosphoprotein</keyword>
<evidence type="ECO:0000259" key="16">
    <source>
        <dbReference type="PROSITE" id="PS50885"/>
    </source>
</evidence>
<dbReference type="EC" id="2.7.13.3" evidence="3"/>
<dbReference type="PRINTS" id="PR00344">
    <property type="entry name" value="BCTRLSENSOR"/>
</dbReference>
<proteinExistence type="predicted"/>
<keyword evidence="8" id="KW-0547">Nucleotide-binding</keyword>
<feature type="transmembrane region" description="Helical" evidence="14">
    <location>
        <begin position="6"/>
        <end position="31"/>
    </location>
</feature>
<dbReference type="FunFam" id="3.30.565.10:FF:000006">
    <property type="entry name" value="Sensor histidine kinase WalK"/>
    <property type="match status" value="1"/>
</dbReference>
<feature type="transmembrane region" description="Helical" evidence="14">
    <location>
        <begin position="187"/>
        <end position="206"/>
    </location>
</feature>
<evidence type="ECO:0000256" key="12">
    <source>
        <dbReference type="ARBA" id="ARBA00023012"/>
    </source>
</evidence>
<dbReference type="InterPro" id="IPR003660">
    <property type="entry name" value="HAMP_dom"/>
</dbReference>
<evidence type="ECO:0000256" key="8">
    <source>
        <dbReference type="ARBA" id="ARBA00022741"/>
    </source>
</evidence>
<dbReference type="SMART" id="SM00388">
    <property type="entry name" value="HisKA"/>
    <property type="match status" value="1"/>
</dbReference>
<keyword evidence="18" id="KW-1185">Reference proteome</keyword>
<evidence type="ECO:0000256" key="6">
    <source>
        <dbReference type="ARBA" id="ARBA00022679"/>
    </source>
</evidence>
<dbReference type="SUPFAM" id="SSF47384">
    <property type="entry name" value="Homodimeric domain of signal transducing histidine kinase"/>
    <property type="match status" value="1"/>
</dbReference>
<dbReference type="Pfam" id="PF00512">
    <property type="entry name" value="HisKA"/>
    <property type="match status" value="1"/>
</dbReference>
<dbReference type="EMBL" id="FZOJ01000014">
    <property type="protein sequence ID" value="SNS61037.1"/>
    <property type="molecule type" value="Genomic_DNA"/>
</dbReference>
<dbReference type="Proteomes" id="UP000198304">
    <property type="component" value="Unassembled WGS sequence"/>
</dbReference>
<keyword evidence="13 14" id="KW-0472">Membrane</keyword>
<dbReference type="CDD" id="cd00082">
    <property type="entry name" value="HisKA"/>
    <property type="match status" value="1"/>
</dbReference>
<keyword evidence="10" id="KW-0067">ATP-binding</keyword>
<feature type="domain" description="Histidine kinase" evidence="15">
    <location>
        <begin position="267"/>
        <end position="486"/>
    </location>
</feature>
<organism evidence="17 18">
    <name type="scientific">Anaerovirgula multivorans</name>
    <dbReference type="NCBI Taxonomy" id="312168"/>
    <lineage>
        <taxon>Bacteria</taxon>
        <taxon>Bacillati</taxon>
        <taxon>Bacillota</taxon>
        <taxon>Clostridia</taxon>
        <taxon>Peptostreptococcales</taxon>
        <taxon>Natronincolaceae</taxon>
        <taxon>Anaerovirgula</taxon>
    </lineage>
</organism>
<dbReference type="AlphaFoldDB" id="A0A239FVL6"/>
<dbReference type="SUPFAM" id="SSF55874">
    <property type="entry name" value="ATPase domain of HSP90 chaperone/DNA topoisomerase II/histidine kinase"/>
    <property type="match status" value="1"/>
</dbReference>
<evidence type="ECO:0000256" key="4">
    <source>
        <dbReference type="ARBA" id="ARBA00022475"/>
    </source>
</evidence>
<dbReference type="GO" id="GO:0005886">
    <property type="term" value="C:plasma membrane"/>
    <property type="evidence" value="ECO:0007669"/>
    <property type="project" value="UniProtKB-SubCell"/>
</dbReference>
<dbReference type="Gene3D" id="1.10.287.130">
    <property type="match status" value="1"/>
</dbReference>
<protein>
    <recommendedName>
        <fullName evidence="3">histidine kinase</fullName>
        <ecNumber evidence="3">2.7.13.3</ecNumber>
    </recommendedName>
</protein>
<evidence type="ECO:0000256" key="7">
    <source>
        <dbReference type="ARBA" id="ARBA00022692"/>
    </source>
</evidence>
<dbReference type="Pfam" id="PF00672">
    <property type="entry name" value="HAMP"/>
    <property type="match status" value="1"/>
</dbReference>
<accession>A0A239FVL6</accession>
<dbReference type="Pfam" id="PF02518">
    <property type="entry name" value="HATPase_c"/>
    <property type="match status" value="1"/>
</dbReference>
<dbReference type="SMART" id="SM00387">
    <property type="entry name" value="HATPase_c"/>
    <property type="match status" value="1"/>
</dbReference>
<dbReference type="InterPro" id="IPR036097">
    <property type="entry name" value="HisK_dim/P_sf"/>
</dbReference>
<dbReference type="PROSITE" id="PS50109">
    <property type="entry name" value="HIS_KIN"/>
    <property type="match status" value="1"/>
</dbReference>
<dbReference type="GO" id="GO:0000155">
    <property type="term" value="F:phosphorelay sensor kinase activity"/>
    <property type="evidence" value="ECO:0007669"/>
    <property type="project" value="InterPro"/>
</dbReference>
<sequence length="496" mass="56552">MKNILSKLWLCFTVLVLIILLIIWLFQIGLLNQFYIREREDILTKEAKKLSSIIVDSEGSNPASNEVIEEIQRFGTSVHALILVLDKENNVVLDVPDIDRYLINGNETNKIDKRLSTGILADEMIISYINEGRSFTIHRKRPHPRGLEASIIVGVPIVDGEKVLGNVIISSPLYPIEETITILKKQLSIISILSLAIGTILALSFAKFFTKPIMKIIGASKEIAKGNFAVRVNHQSNDEIGTLGETINDMAKQLSKIEALRREFIANISHELKTPLSLIKAYAELVKDMNSFSTKDKEQYLQVIIDESDRLNHMIEDILYLSKMESEHMDLTYEKISLEELLDCIIDNLVFFAENRDVKIMIVAKSKEDIIYADKDKMYQVFYNIINNAINHSYENGKIQIKIFDTDNKIRVEVIDDGKGISEKDLPYIWDRFYKVEKSRKRDNNSGTGLGMSIVKNILEAHDFKYGVESQLNKGTKVWVEIGLKEASNKIYCSEK</sequence>
<feature type="domain" description="HAMP" evidence="16">
    <location>
        <begin position="207"/>
        <end position="259"/>
    </location>
</feature>
<dbReference type="InterPro" id="IPR004358">
    <property type="entry name" value="Sig_transdc_His_kin-like_C"/>
</dbReference>
<dbReference type="CDD" id="cd00075">
    <property type="entry name" value="HATPase"/>
    <property type="match status" value="1"/>
</dbReference>
<dbReference type="PANTHER" id="PTHR45528:SF1">
    <property type="entry name" value="SENSOR HISTIDINE KINASE CPXA"/>
    <property type="match status" value="1"/>
</dbReference>
<evidence type="ECO:0000256" key="9">
    <source>
        <dbReference type="ARBA" id="ARBA00022777"/>
    </source>
</evidence>
<dbReference type="InterPro" id="IPR003661">
    <property type="entry name" value="HisK_dim/P_dom"/>
</dbReference>
<keyword evidence="9 17" id="KW-0418">Kinase</keyword>
<keyword evidence="4" id="KW-1003">Cell membrane</keyword>
<dbReference type="InterPro" id="IPR005467">
    <property type="entry name" value="His_kinase_dom"/>
</dbReference>
<dbReference type="SMART" id="SM00304">
    <property type="entry name" value="HAMP"/>
    <property type="match status" value="1"/>
</dbReference>
<comment type="subcellular location">
    <subcellularLocation>
        <location evidence="2">Cell membrane</location>
        <topology evidence="2">Multi-pass membrane protein</topology>
    </subcellularLocation>
</comment>
<evidence type="ECO:0000313" key="18">
    <source>
        <dbReference type="Proteomes" id="UP000198304"/>
    </source>
</evidence>
<keyword evidence="12" id="KW-0902">Two-component regulatory system</keyword>
<comment type="catalytic activity">
    <reaction evidence="1">
        <text>ATP + protein L-histidine = ADP + protein N-phospho-L-histidine.</text>
        <dbReference type="EC" id="2.7.13.3"/>
    </reaction>
</comment>
<evidence type="ECO:0000256" key="1">
    <source>
        <dbReference type="ARBA" id="ARBA00000085"/>
    </source>
</evidence>
<dbReference type="PROSITE" id="PS50885">
    <property type="entry name" value="HAMP"/>
    <property type="match status" value="1"/>
</dbReference>
<dbReference type="GO" id="GO:0005524">
    <property type="term" value="F:ATP binding"/>
    <property type="evidence" value="ECO:0007669"/>
    <property type="project" value="UniProtKB-KW"/>
</dbReference>
<evidence type="ECO:0000256" key="2">
    <source>
        <dbReference type="ARBA" id="ARBA00004651"/>
    </source>
</evidence>
<name>A0A239FVL6_9FIRM</name>
<dbReference type="PANTHER" id="PTHR45528">
    <property type="entry name" value="SENSOR HISTIDINE KINASE CPXA"/>
    <property type="match status" value="1"/>
</dbReference>
<evidence type="ECO:0000256" key="5">
    <source>
        <dbReference type="ARBA" id="ARBA00022553"/>
    </source>
</evidence>
<evidence type="ECO:0000256" key="14">
    <source>
        <dbReference type="SAM" id="Phobius"/>
    </source>
</evidence>
<dbReference type="CDD" id="cd06225">
    <property type="entry name" value="HAMP"/>
    <property type="match status" value="1"/>
</dbReference>
<dbReference type="InterPro" id="IPR036890">
    <property type="entry name" value="HATPase_C_sf"/>
</dbReference>
<dbReference type="RefSeq" id="WP_089283614.1">
    <property type="nucleotide sequence ID" value="NZ_FZOJ01000014.1"/>
</dbReference>
<dbReference type="InterPro" id="IPR050398">
    <property type="entry name" value="HssS/ArlS-like"/>
</dbReference>
<keyword evidence="11 14" id="KW-1133">Transmembrane helix</keyword>
<keyword evidence="6" id="KW-0808">Transferase</keyword>
<evidence type="ECO:0000256" key="10">
    <source>
        <dbReference type="ARBA" id="ARBA00022840"/>
    </source>
</evidence>
<reference evidence="17 18" key="1">
    <citation type="submission" date="2017-06" db="EMBL/GenBank/DDBJ databases">
        <authorList>
            <person name="Kim H.J."/>
            <person name="Triplett B.A."/>
        </authorList>
    </citation>
    <scope>NUCLEOTIDE SEQUENCE [LARGE SCALE GENOMIC DNA]</scope>
    <source>
        <strain evidence="17 18">SCA</strain>
    </source>
</reference>
<gene>
    <name evidence="17" type="ORF">SAMN05446037_101466</name>
</gene>
<dbReference type="Gene3D" id="3.30.565.10">
    <property type="entry name" value="Histidine kinase-like ATPase, C-terminal domain"/>
    <property type="match status" value="1"/>
</dbReference>
<evidence type="ECO:0000256" key="13">
    <source>
        <dbReference type="ARBA" id="ARBA00023136"/>
    </source>
</evidence>
<evidence type="ECO:0000256" key="3">
    <source>
        <dbReference type="ARBA" id="ARBA00012438"/>
    </source>
</evidence>
<dbReference type="Gene3D" id="6.10.340.10">
    <property type="match status" value="1"/>
</dbReference>
<dbReference type="InterPro" id="IPR003594">
    <property type="entry name" value="HATPase_dom"/>
</dbReference>